<proteinExistence type="predicted"/>
<evidence type="ECO:0000313" key="2">
    <source>
        <dbReference type="Proteomes" id="UP000095247"/>
    </source>
</evidence>
<dbReference type="EMBL" id="MDCO01000006">
    <property type="protein sequence ID" value="OEJ15303.1"/>
    <property type="molecule type" value="Genomic_DNA"/>
</dbReference>
<evidence type="ECO:0000313" key="1">
    <source>
        <dbReference type="EMBL" id="OEJ15303.1"/>
    </source>
</evidence>
<protein>
    <submittedName>
        <fullName evidence="1">Uncharacterized protein</fullName>
    </submittedName>
</protein>
<accession>A0A1E5NGN2</accession>
<reference evidence="1 2" key="1">
    <citation type="submission" date="2016-08" db="EMBL/GenBank/DDBJ databases">
        <title>Characterization and recognition of Brachyspira hampsonii sp. nov., a novel intestinal spirochete that is pathogenic to pigs.</title>
        <authorList>
            <person name="Mirajkar N."/>
            <person name="La T."/>
            <person name="Phillips N."/>
            <person name="Hampson D."/>
            <person name="Gebhart C."/>
        </authorList>
    </citation>
    <scope>NUCLEOTIDE SEQUENCE [LARGE SCALE GENOMIC DNA]</scope>
    <source>
        <strain evidence="1 2">P280/1</strain>
    </source>
</reference>
<dbReference type="AlphaFoldDB" id="A0A1E5NGN2"/>
<comment type="caution">
    <text evidence="1">The sequence shown here is derived from an EMBL/GenBank/DDBJ whole genome shotgun (WGS) entry which is preliminary data.</text>
</comment>
<name>A0A1E5NGN2_9SPIR</name>
<gene>
    <name evidence="1" type="ORF">BFL38_13450</name>
</gene>
<sequence length="59" mass="7007">MSTDKKLLIYLNKVMKLPKEYAMKWGGISINKNYNSILKKISIILLSLISKFKVYKYYE</sequence>
<organism evidence="1 2">
    <name type="scientific">Brachyspira hampsonii</name>
    <dbReference type="NCBI Taxonomy" id="1287055"/>
    <lineage>
        <taxon>Bacteria</taxon>
        <taxon>Pseudomonadati</taxon>
        <taxon>Spirochaetota</taxon>
        <taxon>Spirochaetia</taxon>
        <taxon>Brachyspirales</taxon>
        <taxon>Brachyspiraceae</taxon>
        <taxon>Brachyspira</taxon>
    </lineage>
</organism>
<dbReference type="Proteomes" id="UP000095247">
    <property type="component" value="Unassembled WGS sequence"/>
</dbReference>